<evidence type="ECO:0000313" key="11">
    <source>
        <dbReference type="EMBL" id="TQV71682.1"/>
    </source>
</evidence>
<dbReference type="GO" id="GO:0052621">
    <property type="term" value="F:diguanylate cyclase activity"/>
    <property type="evidence" value="ECO:0007669"/>
    <property type="project" value="UniProtKB-EC"/>
</dbReference>
<dbReference type="PROSITE" id="PS50110">
    <property type="entry name" value="RESPONSE_REGULATORY"/>
    <property type="match status" value="1"/>
</dbReference>
<evidence type="ECO:0000259" key="9">
    <source>
        <dbReference type="PROSITE" id="PS50887"/>
    </source>
</evidence>
<dbReference type="Gene3D" id="3.30.450.20">
    <property type="entry name" value="PAS domain"/>
    <property type="match status" value="1"/>
</dbReference>
<dbReference type="PROSITE" id="PS50887">
    <property type="entry name" value="GGDEF"/>
    <property type="match status" value="1"/>
</dbReference>
<dbReference type="SUPFAM" id="SSF55781">
    <property type="entry name" value="GAF domain-like"/>
    <property type="match status" value="1"/>
</dbReference>
<evidence type="ECO:0000313" key="10">
    <source>
        <dbReference type="EMBL" id="TQV71667.1"/>
    </source>
</evidence>
<evidence type="ECO:0000256" key="5">
    <source>
        <dbReference type="ARBA" id="ARBA00034247"/>
    </source>
</evidence>
<evidence type="ECO:0000256" key="2">
    <source>
        <dbReference type="ARBA" id="ARBA00012528"/>
    </source>
</evidence>
<dbReference type="PANTHER" id="PTHR45138:SF9">
    <property type="entry name" value="DIGUANYLATE CYCLASE DGCM-RELATED"/>
    <property type="match status" value="1"/>
</dbReference>
<feature type="domain" description="GGDEF" evidence="9">
    <location>
        <begin position="540"/>
        <end position="676"/>
    </location>
</feature>
<keyword evidence="3" id="KW-0808">Transferase</keyword>
<dbReference type="EMBL" id="VIKR01000006">
    <property type="protein sequence ID" value="TQV71682.1"/>
    <property type="molecule type" value="Genomic_DNA"/>
</dbReference>
<gene>
    <name evidence="10" type="ORF">FLL45_21195</name>
    <name evidence="11" type="ORF">FLL45_21275</name>
</gene>
<comment type="caution">
    <text evidence="11">The sequence shown here is derived from an EMBL/GenBank/DDBJ whole genome shotgun (WGS) entry which is preliminary data.</text>
</comment>
<dbReference type="CDD" id="cd00130">
    <property type="entry name" value="PAS"/>
    <property type="match status" value="1"/>
</dbReference>
<dbReference type="EMBL" id="VIKR01000006">
    <property type="protein sequence ID" value="TQV71667.1"/>
    <property type="molecule type" value="Genomic_DNA"/>
</dbReference>
<accession>A0A545T388</accession>
<dbReference type="Gene3D" id="3.40.50.2300">
    <property type="match status" value="1"/>
</dbReference>
<evidence type="ECO:0000313" key="12">
    <source>
        <dbReference type="Proteomes" id="UP000317839"/>
    </source>
</evidence>
<sequence length="679" mass="76762">MIAGKNNKKDSGAASKASSKRSLKPKILIAEKDTAIQGLLASQINLQYCESFTINDGDELTQQLIINHIDLLFLSDSFIEVANNDVHPQTLMNKLAALIKRIKIVSADTRIIVISSKSSQNSIPGELMEAGISDYFSLAIGEQRFLAAVSSSLELLVAKSQAKRTEGQNFIEQTLSSYKRPRRKTQNNQFINRLIRNIPGNVLLVDKAHKIIVANTSCEQFLGYGKKALNGQFIKDLFSPKLYSEVSAGLSEVTLHSLDQINEKDFESIVITYKGEGVPVRCFMRPMQFSGQPGYVLTLQDITHSLDDKASHVAQLKWQHHLNEFAKRFISLPVNEFSKVIKELLQTSAHFMGCERVYIYRLDNARRAATLSYEWSADKETLKTFSRNIPIYPDASEFQSLAECRPLLLTPKYNVKIKQITENLGLSEHLATVDAESSFIVPLSHKSQVYGWVGFDIQRTGRHWQNEDMQNIEELAKVINQAIVRKKYEEMRQSTHLKLIETHGKLSEQAYLDSLTKIANRRYFDQVLRTEIGRAARENSHLSIMLCDIDNFKDYNDTYGHLGGDQCLQKVARTLESSFQRAADFVARFGGEEFVVILPGLDMRGAFEAADRMRRLLYEMNIPHTSSPLGRLTISIGLTSVKSPAPESASELIEKSDRALYRAKYRGKNRVYAYTKKPL</sequence>
<dbReference type="InterPro" id="IPR000160">
    <property type="entry name" value="GGDEF_dom"/>
</dbReference>
<evidence type="ECO:0000256" key="3">
    <source>
        <dbReference type="ARBA" id="ARBA00022679"/>
    </source>
</evidence>
<dbReference type="AlphaFoldDB" id="A0A545T388"/>
<dbReference type="NCBIfam" id="TIGR00254">
    <property type="entry name" value="GGDEF"/>
    <property type="match status" value="1"/>
</dbReference>
<protein>
    <recommendedName>
        <fullName evidence="2">diguanylate cyclase</fullName>
        <ecNumber evidence="2">2.7.7.65</ecNumber>
    </recommendedName>
</protein>
<dbReference type="Pfam" id="PF13426">
    <property type="entry name" value="PAS_9"/>
    <property type="match status" value="1"/>
</dbReference>
<dbReference type="Pfam" id="PF00990">
    <property type="entry name" value="GGDEF"/>
    <property type="match status" value="1"/>
</dbReference>
<dbReference type="Proteomes" id="UP000317839">
    <property type="component" value="Unassembled WGS sequence"/>
</dbReference>
<dbReference type="GO" id="GO:1902201">
    <property type="term" value="P:negative regulation of bacterial-type flagellum-dependent cell motility"/>
    <property type="evidence" value="ECO:0007669"/>
    <property type="project" value="TreeGrafter"/>
</dbReference>
<dbReference type="Gene3D" id="3.30.70.270">
    <property type="match status" value="1"/>
</dbReference>
<dbReference type="InterPro" id="IPR035965">
    <property type="entry name" value="PAS-like_dom_sf"/>
</dbReference>
<dbReference type="CDD" id="cd00156">
    <property type="entry name" value="REC"/>
    <property type="match status" value="1"/>
</dbReference>
<comment type="catalytic activity">
    <reaction evidence="5">
        <text>2 GTP = 3',3'-c-di-GMP + 2 diphosphate</text>
        <dbReference type="Rhea" id="RHEA:24898"/>
        <dbReference type="ChEBI" id="CHEBI:33019"/>
        <dbReference type="ChEBI" id="CHEBI:37565"/>
        <dbReference type="ChEBI" id="CHEBI:58805"/>
        <dbReference type="EC" id="2.7.7.65"/>
    </reaction>
</comment>
<dbReference type="InterPro" id="IPR050469">
    <property type="entry name" value="Diguanylate_Cyclase"/>
</dbReference>
<dbReference type="InterPro" id="IPR029787">
    <property type="entry name" value="Nucleotide_cyclase"/>
</dbReference>
<comment type="caution">
    <text evidence="6">Lacks conserved residue(s) required for the propagation of feature annotation.</text>
</comment>
<feature type="domain" description="Response regulatory" evidence="7">
    <location>
        <begin position="26"/>
        <end position="153"/>
    </location>
</feature>
<dbReference type="InterPro" id="IPR029016">
    <property type="entry name" value="GAF-like_dom_sf"/>
</dbReference>
<dbReference type="SMART" id="SM00091">
    <property type="entry name" value="PAS"/>
    <property type="match status" value="1"/>
</dbReference>
<dbReference type="NCBIfam" id="TIGR00229">
    <property type="entry name" value="sensory_box"/>
    <property type="match status" value="1"/>
</dbReference>
<dbReference type="CDD" id="cd01949">
    <property type="entry name" value="GGDEF"/>
    <property type="match status" value="1"/>
</dbReference>
<dbReference type="SUPFAM" id="SSF55785">
    <property type="entry name" value="PYP-like sensor domain (PAS domain)"/>
    <property type="match status" value="1"/>
</dbReference>
<dbReference type="InterPro" id="IPR001789">
    <property type="entry name" value="Sig_transdc_resp-reg_receiver"/>
</dbReference>
<proteinExistence type="predicted"/>
<dbReference type="GO" id="GO:0005886">
    <property type="term" value="C:plasma membrane"/>
    <property type="evidence" value="ECO:0007669"/>
    <property type="project" value="TreeGrafter"/>
</dbReference>
<dbReference type="GO" id="GO:0000160">
    <property type="term" value="P:phosphorelay signal transduction system"/>
    <property type="evidence" value="ECO:0007669"/>
    <property type="project" value="InterPro"/>
</dbReference>
<dbReference type="RefSeq" id="WP_142944066.1">
    <property type="nucleotide sequence ID" value="NZ_VIKR01000006.1"/>
</dbReference>
<dbReference type="InterPro" id="IPR011006">
    <property type="entry name" value="CheY-like_superfamily"/>
</dbReference>
<dbReference type="PROSITE" id="PS50112">
    <property type="entry name" value="PAS"/>
    <property type="match status" value="1"/>
</dbReference>
<evidence type="ECO:0000259" key="7">
    <source>
        <dbReference type="PROSITE" id="PS50110"/>
    </source>
</evidence>
<dbReference type="SUPFAM" id="SSF55073">
    <property type="entry name" value="Nucleotide cyclase"/>
    <property type="match status" value="1"/>
</dbReference>
<evidence type="ECO:0000259" key="8">
    <source>
        <dbReference type="PROSITE" id="PS50112"/>
    </source>
</evidence>
<feature type="domain" description="PAS" evidence="8">
    <location>
        <begin position="187"/>
        <end position="257"/>
    </location>
</feature>
<name>A0A545T388_9GAMM</name>
<dbReference type="GO" id="GO:0043709">
    <property type="term" value="P:cell adhesion involved in single-species biofilm formation"/>
    <property type="evidence" value="ECO:0007669"/>
    <property type="project" value="TreeGrafter"/>
</dbReference>
<dbReference type="Gene3D" id="3.30.450.40">
    <property type="match status" value="1"/>
</dbReference>
<organism evidence="11 12">
    <name type="scientific">Aliikangiella marina</name>
    <dbReference type="NCBI Taxonomy" id="1712262"/>
    <lineage>
        <taxon>Bacteria</taxon>
        <taxon>Pseudomonadati</taxon>
        <taxon>Pseudomonadota</taxon>
        <taxon>Gammaproteobacteria</taxon>
        <taxon>Oceanospirillales</taxon>
        <taxon>Pleioneaceae</taxon>
        <taxon>Aliikangiella</taxon>
    </lineage>
</organism>
<dbReference type="OrthoDB" id="9813903at2"/>
<dbReference type="Pfam" id="PF01590">
    <property type="entry name" value="GAF"/>
    <property type="match status" value="1"/>
</dbReference>
<dbReference type="GO" id="GO:0016301">
    <property type="term" value="F:kinase activity"/>
    <property type="evidence" value="ECO:0007669"/>
    <property type="project" value="UniProtKB-KW"/>
</dbReference>
<dbReference type="InterPro" id="IPR000014">
    <property type="entry name" value="PAS"/>
</dbReference>
<evidence type="ECO:0000256" key="1">
    <source>
        <dbReference type="ARBA" id="ARBA00001946"/>
    </source>
</evidence>
<evidence type="ECO:0000256" key="4">
    <source>
        <dbReference type="ARBA" id="ARBA00022777"/>
    </source>
</evidence>
<keyword evidence="4" id="KW-0418">Kinase</keyword>
<dbReference type="InterPro" id="IPR043128">
    <property type="entry name" value="Rev_trsase/Diguanyl_cyclase"/>
</dbReference>
<dbReference type="SMART" id="SM00267">
    <property type="entry name" value="GGDEF"/>
    <property type="match status" value="1"/>
</dbReference>
<dbReference type="PANTHER" id="PTHR45138">
    <property type="entry name" value="REGULATORY COMPONENTS OF SENSORY TRANSDUCTION SYSTEM"/>
    <property type="match status" value="1"/>
</dbReference>
<comment type="cofactor">
    <cofactor evidence="1">
        <name>Mg(2+)</name>
        <dbReference type="ChEBI" id="CHEBI:18420"/>
    </cofactor>
</comment>
<dbReference type="EC" id="2.7.7.65" evidence="2"/>
<dbReference type="SUPFAM" id="SSF52172">
    <property type="entry name" value="CheY-like"/>
    <property type="match status" value="1"/>
</dbReference>
<dbReference type="FunFam" id="3.30.70.270:FF:000001">
    <property type="entry name" value="Diguanylate cyclase domain protein"/>
    <property type="match status" value="1"/>
</dbReference>
<evidence type="ECO:0000256" key="6">
    <source>
        <dbReference type="PROSITE-ProRule" id="PRU00169"/>
    </source>
</evidence>
<keyword evidence="12" id="KW-1185">Reference proteome</keyword>
<dbReference type="InterPro" id="IPR003018">
    <property type="entry name" value="GAF"/>
</dbReference>
<reference evidence="11 12" key="1">
    <citation type="submission" date="2019-06" db="EMBL/GenBank/DDBJ databases">
        <title>Draft genome of Aliikangiella marina GYP-15.</title>
        <authorList>
            <person name="Wang G."/>
        </authorList>
    </citation>
    <scope>NUCLEOTIDE SEQUENCE [LARGE SCALE GENOMIC DNA]</scope>
    <source>
        <strain evidence="11 12">GYP-15</strain>
    </source>
</reference>